<protein>
    <submittedName>
        <fullName evidence="2">Transposable element tc3 transposase</fullName>
    </submittedName>
</protein>
<gene>
    <name evidence="2" type="ORF">RF55_21657</name>
</gene>
<dbReference type="AlphaFoldDB" id="A0A0J7JXD3"/>
<reference evidence="2 3" key="1">
    <citation type="submission" date="2015-04" db="EMBL/GenBank/DDBJ databases">
        <title>Lasius niger genome sequencing.</title>
        <authorList>
            <person name="Konorov E.A."/>
            <person name="Nikitin M.A."/>
            <person name="Kirill M.V."/>
            <person name="Chang P."/>
        </authorList>
    </citation>
    <scope>NUCLEOTIDE SEQUENCE [LARGE SCALE GENOMIC DNA]</scope>
    <source>
        <tissue evidence="2">Whole</tissue>
    </source>
</reference>
<dbReference type="PANTHER" id="PTHR47326">
    <property type="entry name" value="TRANSPOSABLE ELEMENT TC3 TRANSPOSASE-LIKE PROTEIN"/>
    <property type="match status" value="1"/>
</dbReference>
<dbReference type="GO" id="GO:0003676">
    <property type="term" value="F:nucleic acid binding"/>
    <property type="evidence" value="ECO:0007669"/>
    <property type="project" value="InterPro"/>
</dbReference>
<dbReference type="STRING" id="67767.A0A0J7JXD3"/>
<evidence type="ECO:0000259" key="1">
    <source>
        <dbReference type="Pfam" id="PF16087"/>
    </source>
</evidence>
<proteinExistence type="predicted"/>
<dbReference type="InterPro" id="IPR032135">
    <property type="entry name" value="DUF4817"/>
</dbReference>
<dbReference type="PANTHER" id="PTHR47326:SF1">
    <property type="entry name" value="HTH PSQ-TYPE DOMAIN-CONTAINING PROTEIN"/>
    <property type="match status" value="1"/>
</dbReference>
<dbReference type="PaxDb" id="67767-A0A0J7JXD3"/>
<sequence>MPDYPPNEIVDIITVLGECHNNFRAAAIRYAERFPIRRHPNHRTICRVTERARGGHLVRQRRRHEYDENDARAVTILAVIHLDPHISSRQIEREIGIPQRTVLRILNVLRYHAYHVTLVQELRPHHIQMRIEFCQWALRMIANDPNFFRFVLFSDEAKFCSDGQLNRHNSHYWSNQNPHWHIPVDHQNRWSLMVWCGIVNGYFIGPYFFERNVDRNSYLELLRDRLPELLEDVPLATRQKMWLQQDGAAPHFARIVRNFLNYNYNDRWIGRGGPVNWPPCSPDLTSLDFYLWGYLKNVVFAERPTTKANMKDRIRRACAVIPRETLLRTVQHFQRRLHLCLEANGGNFEHLLRG</sequence>
<dbReference type="OrthoDB" id="7692914at2759"/>
<accession>A0A0J7JXD3</accession>
<evidence type="ECO:0000313" key="3">
    <source>
        <dbReference type="Proteomes" id="UP000036403"/>
    </source>
</evidence>
<dbReference type="InterPro" id="IPR036397">
    <property type="entry name" value="RNaseH_sf"/>
</dbReference>
<keyword evidence="3" id="KW-1185">Reference proteome</keyword>
<comment type="caution">
    <text evidence="2">The sequence shown here is derived from an EMBL/GenBank/DDBJ whole genome shotgun (WGS) entry which is preliminary data.</text>
</comment>
<dbReference type="EMBL" id="LBMM01022640">
    <property type="protein sequence ID" value="KMQ82853.1"/>
    <property type="molecule type" value="Genomic_DNA"/>
</dbReference>
<evidence type="ECO:0000313" key="2">
    <source>
        <dbReference type="EMBL" id="KMQ82853.1"/>
    </source>
</evidence>
<organism evidence="2 3">
    <name type="scientific">Lasius niger</name>
    <name type="common">Black garden ant</name>
    <dbReference type="NCBI Taxonomy" id="67767"/>
    <lineage>
        <taxon>Eukaryota</taxon>
        <taxon>Metazoa</taxon>
        <taxon>Ecdysozoa</taxon>
        <taxon>Arthropoda</taxon>
        <taxon>Hexapoda</taxon>
        <taxon>Insecta</taxon>
        <taxon>Pterygota</taxon>
        <taxon>Neoptera</taxon>
        <taxon>Endopterygota</taxon>
        <taxon>Hymenoptera</taxon>
        <taxon>Apocrita</taxon>
        <taxon>Aculeata</taxon>
        <taxon>Formicoidea</taxon>
        <taxon>Formicidae</taxon>
        <taxon>Formicinae</taxon>
        <taxon>Lasius</taxon>
        <taxon>Lasius</taxon>
    </lineage>
</organism>
<feature type="domain" description="DUF4817" evidence="1">
    <location>
        <begin position="10"/>
        <end position="51"/>
    </location>
</feature>
<dbReference type="Pfam" id="PF16087">
    <property type="entry name" value="DUF4817"/>
    <property type="match status" value="1"/>
</dbReference>
<dbReference type="Gene3D" id="3.30.420.10">
    <property type="entry name" value="Ribonuclease H-like superfamily/Ribonuclease H"/>
    <property type="match status" value="1"/>
</dbReference>
<dbReference type="Proteomes" id="UP000036403">
    <property type="component" value="Unassembled WGS sequence"/>
</dbReference>
<name>A0A0J7JXD3_LASNI</name>